<gene>
    <name evidence="4" type="ORF">GURASL_09750</name>
</gene>
<dbReference type="SUPFAM" id="SSF117074">
    <property type="entry name" value="Hypothetical protein PA1324"/>
    <property type="match status" value="1"/>
</dbReference>
<feature type="domain" description="Bacterial repeat" evidence="3">
    <location>
        <begin position="1119"/>
        <end position="1174"/>
    </location>
</feature>
<dbReference type="SUPFAM" id="SSF49464">
    <property type="entry name" value="Carboxypeptidase regulatory domain-like"/>
    <property type="match status" value="2"/>
</dbReference>
<dbReference type="SUPFAM" id="SSF49452">
    <property type="entry name" value="Starch-binding domain-like"/>
    <property type="match status" value="1"/>
</dbReference>
<accession>A0ABN6VRP4</accession>
<dbReference type="SUPFAM" id="SSF49478">
    <property type="entry name" value="Cna protein B-type domain"/>
    <property type="match status" value="4"/>
</dbReference>
<dbReference type="Pfam" id="PF18998">
    <property type="entry name" value="Flg_new_2"/>
    <property type="match status" value="2"/>
</dbReference>
<dbReference type="PANTHER" id="PTHR23303">
    <property type="entry name" value="CARBOXYPEPTIDASE REGULATORY REGION-CONTAINING"/>
    <property type="match status" value="1"/>
</dbReference>
<dbReference type="Gene3D" id="2.60.40.1120">
    <property type="entry name" value="Carboxypeptidase-like, regulatory domain"/>
    <property type="match status" value="1"/>
</dbReference>
<evidence type="ECO:0000256" key="1">
    <source>
        <dbReference type="ARBA" id="ARBA00022729"/>
    </source>
</evidence>
<dbReference type="Proteomes" id="UP001317705">
    <property type="component" value="Chromosome"/>
</dbReference>
<dbReference type="Pfam" id="PF13620">
    <property type="entry name" value="CarboxypepD_reg"/>
    <property type="match status" value="4"/>
</dbReference>
<organism evidence="4 5">
    <name type="scientific">Geotalea uraniireducens</name>
    <dbReference type="NCBI Taxonomy" id="351604"/>
    <lineage>
        <taxon>Bacteria</taxon>
        <taxon>Pseudomonadati</taxon>
        <taxon>Thermodesulfobacteriota</taxon>
        <taxon>Desulfuromonadia</taxon>
        <taxon>Geobacterales</taxon>
        <taxon>Geobacteraceae</taxon>
        <taxon>Geotalea</taxon>
    </lineage>
</organism>
<dbReference type="InterPro" id="IPR013783">
    <property type="entry name" value="Ig-like_fold"/>
</dbReference>
<feature type="domain" description="Bacterial repeat" evidence="3">
    <location>
        <begin position="922"/>
        <end position="976"/>
    </location>
</feature>
<evidence type="ECO:0000313" key="5">
    <source>
        <dbReference type="Proteomes" id="UP001317705"/>
    </source>
</evidence>
<evidence type="ECO:0000256" key="2">
    <source>
        <dbReference type="SAM" id="SignalP"/>
    </source>
</evidence>
<dbReference type="InterPro" id="IPR044060">
    <property type="entry name" value="Bacterial_rp_domain"/>
</dbReference>
<dbReference type="Gene3D" id="2.60.40.10">
    <property type="entry name" value="Immunoglobulins"/>
    <property type="match status" value="4"/>
</dbReference>
<evidence type="ECO:0000259" key="3">
    <source>
        <dbReference type="Pfam" id="PF18998"/>
    </source>
</evidence>
<dbReference type="InterPro" id="IPR051417">
    <property type="entry name" value="SDr/BOS_complex"/>
</dbReference>
<evidence type="ECO:0000313" key="4">
    <source>
        <dbReference type="EMBL" id="BDV42052.1"/>
    </source>
</evidence>
<keyword evidence="1 2" id="KW-0732">Signal</keyword>
<name>A0ABN6VRP4_9BACT</name>
<protein>
    <recommendedName>
        <fullName evidence="3">Bacterial repeat domain-containing protein</fullName>
    </recommendedName>
</protein>
<dbReference type="RefSeq" id="WP_282002265.1">
    <property type="nucleotide sequence ID" value="NZ_AP027151.1"/>
</dbReference>
<dbReference type="InterPro" id="IPR008969">
    <property type="entry name" value="CarboxyPept-like_regulatory"/>
</dbReference>
<dbReference type="EMBL" id="AP027151">
    <property type="protein sequence ID" value="BDV42052.1"/>
    <property type="molecule type" value="Genomic_DNA"/>
</dbReference>
<dbReference type="InterPro" id="IPR013784">
    <property type="entry name" value="Carb-bd-like_fold"/>
</dbReference>
<feature type="signal peptide" evidence="2">
    <location>
        <begin position="1"/>
        <end position="25"/>
    </location>
</feature>
<sequence length="1262" mass="131218">MTLPKTLIGVLLLVMVTLCAGNAAAAEIYGRLTNSGGSGIAGVAVTVYGQGQATINSTQTDATGNYRISGLPADSYQIQFDTGNNGYASAWYGSSCPGAVLADSTVFNASMVLDSLSGTGTIQGRVTDSNGKGLNYIYPTAMKDYFDYAGSVATDANGYYTLNLPAGWYTIYFSAAVHNSMYGKAFISEYFDNVGADFLRAQRIKVTAGSTSTASAVLEEGGAISGLVTDSYGTALSGIVVSLYDTNGGKLGEATTQYDGTYSFGSLLPRNYRVQFSLMSNTYPAYAKYGVWYNGATSQNAASIAVTPGSNSTGINAVIPRGSVAGRISTPDNAAVTNAEIYLYDDSGKLQGSAYTDSNGAYLFDFVIPGTYKIQFRLQYGAITGWFSAKNSFTEATPLIVAEKAQAKADLVLSKIGGKVTDSSGVPLAGISLAIYSSAIGQYMGTVSTDANGLYKSPPLFPGSYKLYCYAKTTPDNTMYAGQWYPTGTTIVQAGNVVLPQATILADVNMLLNAVPIGFVSGHVYDQNSLPVANARVSLINQFGTTSTTVVADSNGYYKASVTSGGSYRVKFDSPSDSASNYLPSYYNGKSSLAGADSLSLAVPGDLTNINGILPPGGIITGTARNYDGTPLTYGTVYLYDANYNQLGYTSLQSDGTYRYAKLPSGEYFAKLSYFYNGANSQIWFNGKDSSASANAITVSAPQTTSGVDFALPNGRISGTASYIAGCPPTVQTFNLSTVCAYDAASAALKGCVQTGTDGSYVLDGLASGSYKVHFVSDMENIPSRWYGGGYDSSGAALVTVQSPNEHTGIDLLLAEGGTGQIVVGYRDVDGNPVDGEYSLYDAGGVDVTAQAYLPVGNYRIKAGLYSASISLYAYSGSTALYNANFWYDGQADFASATPVPITAGTTAQVVLTYQKRNLSYYYLTATQTAGGAMSPTSKVVRYGQNVTYSFIPDSGYEIQDVKVDDVSVGAVTSYTFSNISASHAIYVAFKVKQTDASAPVVSSFIVPQQTQSNVIPVTALDGSDNTAITGWLITESSSRPALDDPNWQASPPSSYTSGTASGLVTLYAWARDAAGNISASAKTQVTITPPPSFTVSVSLSGTGSGAVNSNPAGIACTSGTCTGAFDGNATVTLLSTPAAGSIFSGWLGDCSGIGDCSLSMTGTKTVTATFDQIPLVKAGTAIMGYYADLAAAYAAAPDASSFTIQAQAFEFAGDLLLGRNIAVYFSGGYDNVFSARSGASTVRGTLTIGAGSLTVDRLAIH</sequence>
<reference evidence="4 5" key="1">
    <citation type="submission" date="2022-12" db="EMBL/GenBank/DDBJ databases">
        <title>Polyphasic characterization of Geotalea uranireducens NIT-SL11 newly isolated from a complex of sewage sludge and microbially reduced graphene oxide.</title>
        <authorList>
            <person name="Xie L."/>
            <person name="Yoshida N."/>
            <person name="Meng L."/>
        </authorList>
    </citation>
    <scope>NUCLEOTIDE SEQUENCE [LARGE SCALE GENOMIC DNA]</scope>
    <source>
        <strain evidence="4 5">NIT-SL11</strain>
    </source>
</reference>
<feature type="chain" id="PRO_5047003436" description="Bacterial repeat domain-containing protein" evidence="2">
    <location>
        <begin position="26"/>
        <end position="1262"/>
    </location>
</feature>
<proteinExistence type="predicted"/>
<keyword evidence="5" id="KW-1185">Reference proteome</keyword>